<feature type="compositionally biased region" description="Polar residues" evidence="2">
    <location>
        <begin position="157"/>
        <end position="175"/>
    </location>
</feature>
<dbReference type="GO" id="GO:0016491">
    <property type="term" value="F:oxidoreductase activity"/>
    <property type="evidence" value="ECO:0007669"/>
    <property type="project" value="TreeGrafter"/>
</dbReference>
<feature type="domain" description="Outer membrane cytochrome MtrC/MtrF-like" evidence="4">
    <location>
        <begin position="463"/>
        <end position="627"/>
    </location>
</feature>
<dbReference type="Gene3D" id="3.90.10.10">
    <property type="entry name" value="Cytochrome C3"/>
    <property type="match status" value="1"/>
</dbReference>
<evidence type="ECO:0000313" key="5">
    <source>
        <dbReference type="EMBL" id="WHY85417.1"/>
    </source>
</evidence>
<dbReference type="Pfam" id="PF22113">
    <property type="entry name" value="Mtrc-MtrF_II-IV_dom"/>
    <property type="match status" value="1"/>
</dbReference>
<organism evidence="5 6">
    <name type="scientific">Neobacillus novalis</name>
    <dbReference type="NCBI Taxonomy" id="220687"/>
    <lineage>
        <taxon>Bacteria</taxon>
        <taxon>Bacillati</taxon>
        <taxon>Bacillota</taxon>
        <taxon>Bacilli</taxon>
        <taxon>Bacillales</taxon>
        <taxon>Bacillaceae</taxon>
        <taxon>Neobacillus</taxon>
    </lineage>
</organism>
<feature type="region of interest" description="Disordered" evidence="2">
    <location>
        <begin position="419"/>
        <end position="453"/>
    </location>
</feature>
<evidence type="ECO:0000256" key="2">
    <source>
        <dbReference type="SAM" id="MobiDB-lite"/>
    </source>
</evidence>
<keyword evidence="1" id="KW-0732">Signal</keyword>
<dbReference type="InterPro" id="IPR036280">
    <property type="entry name" value="Multihaem_cyt_sf"/>
</dbReference>
<evidence type="ECO:0000256" key="1">
    <source>
        <dbReference type="ARBA" id="ARBA00022729"/>
    </source>
</evidence>
<dbReference type="SUPFAM" id="SSF48695">
    <property type="entry name" value="Multiheme cytochromes"/>
    <property type="match status" value="1"/>
</dbReference>
<dbReference type="Pfam" id="PF09699">
    <property type="entry name" value="Paired_CXXCH_1"/>
    <property type="match status" value="1"/>
</dbReference>
<gene>
    <name evidence="5" type="ORF">QNH39_22820</name>
</gene>
<name>A0AA95MK67_9BACI</name>
<dbReference type="PANTHER" id="PTHR35038:SF6">
    <property type="entry name" value="SURFACE LOCALIZED DECAHEME CYTOCHROME C LIPOPROTEIN"/>
    <property type="match status" value="1"/>
</dbReference>
<dbReference type="InterPro" id="IPR054337">
    <property type="entry name" value="Mtrc-MtrF-like_dom_II/IV"/>
</dbReference>
<proteinExistence type="predicted"/>
<dbReference type="RefSeq" id="WP_169803174.1">
    <property type="nucleotide sequence ID" value="NZ_CP126114.1"/>
</dbReference>
<feature type="domain" description="Doubled CXXCH motif" evidence="3">
    <location>
        <begin position="364"/>
        <end position="400"/>
    </location>
</feature>
<keyword evidence="6" id="KW-1185">Reference proteome</keyword>
<dbReference type="EMBL" id="CP126114">
    <property type="protein sequence ID" value="WHY85417.1"/>
    <property type="molecule type" value="Genomic_DNA"/>
</dbReference>
<sequence>MKRMNVKRKLFTYIVIWSVFLSSLLLYSPETNVLSASGVPEITMNTPDEGAVLDVSTVEFTGKVSSDSTTPEQLTIKVFEQLGDSEQPKDITLDGKLSIKPEDKKADFSYSRNFSEGAHTLTFFVTDKDGVSNSIDQSFTVKSAVPERKMIAESAAINETVTPSQPSTNEESSASKPGAIQTFIEEIGNRPYMAKMYLAPKGSEKLYDPANEKKDWTKNGFLPAEDMTRVPVGYQIVIDIRSDASLSSTQPLITFFGEQGKDGEKGKEKLINTFDISYDIKSFVYTFKPETQLSHRTTYYVYLNPNIANDSGKIIPRFLKFTTISPEHQDERDFSTEPGMKLADIPDHKRPLDFNIHGNYSNVTNACQYCHSTHNGKNESLEGGTFGNEENLCMTCHDGTSGSQIGPKVVEHKETLKTNQHNQNSSSSCTSCHNPHTQGTLENPNSFKPVSTTDSHIRTYKKASTAGGKADEFSLCLSCHRGNAVEKGDKPASDINQYYSKPHINESLHNIKATEDSGSTLNGQLPCAECHETHGSNNSKMLREELGNVKLKAEDKFKTTGSTWSDSDERKFCISCHNGSTVIYGKTGKLSEKDAAGDPITGHQKEDKQGCSFCHGGTSKSAKEAAHAPKEAAQ</sequence>
<evidence type="ECO:0000313" key="6">
    <source>
        <dbReference type="Proteomes" id="UP001178288"/>
    </source>
</evidence>
<accession>A0AA95MK67</accession>
<dbReference type="KEGG" id="nnv:QNH39_22820"/>
<dbReference type="InterPro" id="IPR051829">
    <property type="entry name" value="Multiheme_Cytochr_ET"/>
</dbReference>
<protein>
    <submittedName>
        <fullName evidence="5">Cytochrome c3 family protein</fullName>
    </submittedName>
</protein>
<evidence type="ECO:0000259" key="4">
    <source>
        <dbReference type="Pfam" id="PF22113"/>
    </source>
</evidence>
<dbReference type="AlphaFoldDB" id="A0AA95MK67"/>
<evidence type="ECO:0000259" key="3">
    <source>
        <dbReference type="Pfam" id="PF09699"/>
    </source>
</evidence>
<dbReference type="InterPro" id="IPR013783">
    <property type="entry name" value="Ig-like_fold"/>
</dbReference>
<reference evidence="5" key="1">
    <citation type="submission" date="2023-05" db="EMBL/GenBank/DDBJ databases">
        <title>Comparative genomics of Bacillaceae isolates and their secondary metabolite potential.</title>
        <authorList>
            <person name="Song L."/>
            <person name="Nielsen L.J."/>
            <person name="Mohite O."/>
            <person name="Xu X."/>
            <person name="Weber T."/>
            <person name="Kovacs A.T."/>
        </authorList>
    </citation>
    <scope>NUCLEOTIDE SEQUENCE</scope>
    <source>
        <strain evidence="5">XLM17</strain>
    </source>
</reference>
<dbReference type="PANTHER" id="PTHR35038">
    <property type="entry name" value="DISSIMILATORY SULFITE REDUCTASE SIRA"/>
    <property type="match status" value="1"/>
</dbReference>
<feature type="region of interest" description="Disordered" evidence="2">
    <location>
        <begin position="155"/>
        <end position="178"/>
    </location>
</feature>
<dbReference type="InterPro" id="IPR010177">
    <property type="entry name" value="Paired_CXXCH_1"/>
</dbReference>
<dbReference type="Gene3D" id="2.60.40.10">
    <property type="entry name" value="Immunoglobulins"/>
    <property type="match status" value="1"/>
</dbReference>
<dbReference type="Proteomes" id="UP001178288">
    <property type="component" value="Chromosome"/>
</dbReference>